<dbReference type="EMBL" id="OVEO01000012">
    <property type="protein sequence ID" value="SPQ99796.1"/>
    <property type="molecule type" value="Genomic_DNA"/>
</dbReference>
<evidence type="ECO:0008006" key="4">
    <source>
        <dbReference type="Google" id="ProtNLM"/>
    </source>
</evidence>
<sequence length="282" mass="31252">MLARVTLLDIFCVERGTEVQSHLHNIKAAGVLYCQPGRSDPAFVCRVSTPQPPQALLTISTPIYLDFVWTGTPPSATDDCALYLSYSDVSLPLTSMQWFKVANLGDCGQTLYPFNVPDWLPSCDHCLLRWEWVPNNATFFANCIDVTIVGLVNATLPDASFMYPIGNQLNFTSDVILGPAVVTDDTPGVWGHGRPTTIVPPSPPNLPPETDVTTSSDSLVYSVVWVMAMLMVVVLSRCVLHAYRVRKQRRQHDLMRQHLTVVVNRHTSDPDVQVPAQAFTIE</sequence>
<reference evidence="2 3" key="1">
    <citation type="submission" date="2018-03" db="EMBL/GenBank/DDBJ databases">
        <authorList>
            <person name="Fogelqvist J."/>
        </authorList>
    </citation>
    <scope>NUCLEOTIDE SEQUENCE [LARGE SCALE GENOMIC DNA]</scope>
</reference>
<keyword evidence="2" id="KW-0496">Mitochondrion</keyword>
<dbReference type="Gene3D" id="2.70.50.70">
    <property type="match status" value="1"/>
</dbReference>
<dbReference type="Proteomes" id="UP000290189">
    <property type="component" value="Unassembled WGS sequence"/>
</dbReference>
<organism evidence="2 3">
    <name type="scientific">Plasmodiophora brassicae</name>
    <name type="common">Clubroot disease agent</name>
    <dbReference type="NCBI Taxonomy" id="37360"/>
    <lineage>
        <taxon>Eukaryota</taxon>
        <taxon>Sar</taxon>
        <taxon>Rhizaria</taxon>
        <taxon>Endomyxa</taxon>
        <taxon>Phytomyxea</taxon>
        <taxon>Plasmodiophorida</taxon>
        <taxon>Plasmodiophoridae</taxon>
        <taxon>Plasmodiophora</taxon>
    </lineage>
</organism>
<keyword evidence="1" id="KW-0812">Transmembrane</keyword>
<accession>A0A3P3YHY8</accession>
<evidence type="ECO:0000256" key="1">
    <source>
        <dbReference type="SAM" id="Phobius"/>
    </source>
</evidence>
<gene>
    <name evidence="2" type="ORF">PLBR_LOCUS7011</name>
</gene>
<protein>
    <recommendedName>
        <fullName evidence="4">Chitin-binding type-4 domain-containing protein</fullName>
    </recommendedName>
</protein>
<evidence type="ECO:0000313" key="3">
    <source>
        <dbReference type="Proteomes" id="UP000290189"/>
    </source>
</evidence>
<dbReference type="AlphaFoldDB" id="A0A3P3YHY8"/>
<feature type="transmembrane region" description="Helical" evidence="1">
    <location>
        <begin position="219"/>
        <end position="240"/>
    </location>
</feature>
<evidence type="ECO:0000313" key="2">
    <source>
        <dbReference type="EMBL" id="SPQ99796.1"/>
    </source>
</evidence>
<name>A0A3P3YHY8_PLABS</name>
<proteinExistence type="predicted"/>
<geneLocation type="mitochondrion" evidence="2"/>
<keyword evidence="1" id="KW-0472">Membrane</keyword>
<keyword evidence="1" id="KW-1133">Transmembrane helix</keyword>